<evidence type="ECO:0000313" key="7">
    <source>
        <dbReference type="Proteomes" id="UP001172083"/>
    </source>
</evidence>
<evidence type="ECO:0000313" key="6">
    <source>
        <dbReference type="EMBL" id="MDN5210511.1"/>
    </source>
</evidence>
<sequence>MKKRNKIIYWIATIWLSLGMVSTGIVQLIKMEEEVAKITQLGYPIYFLTIIGVWKMFGVVAVLIPKFPLLKEWAYAGFFFVMSGAVFSHVAVKDEIATFFGPVLLIVLTLVSWYFRPAHRKLISINK</sequence>
<dbReference type="RefSeq" id="WP_346755855.1">
    <property type="nucleotide sequence ID" value="NZ_JAUJEB010000001.1"/>
</dbReference>
<feature type="transmembrane region" description="Helical" evidence="5">
    <location>
        <begin position="41"/>
        <end position="64"/>
    </location>
</feature>
<evidence type="ECO:0000256" key="3">
    <source>
        <dbReference type="ARBA" id="ARBA00022989"/>
    </source>
</evidence>
<protein>
    <submittedName>
        <fullName evidence="6">DoxX family protein</fullName>
    </submittedName>
</protein>
<keyword evidence="3 5" id="KW-1133">Transmembrane helix</keyword>
<dbReference type="InterPro" id="IPR032808">
    <property type="entry name" value="DoxX"/>
</dbReference>
<evidence type="ECO:0000256" key="4">
    <source>
        <dbReference type="ARBA" id="ARBA00023136"/>
    </source>
</evidence>
<dbReference type="InterPro" id="IPR016944">
    <property type="entry name" value="UCP030066"/>
</dbReference>
<evidence type="ECO:0000256" key="1">
    <source>
        <dbReference type="ARBA" id="ARBA00004141"/>
    </source>
</evidence>
<keyword evidence="7" id="KW-1185">Reference proteome</keyword>
<feature type="transmembrane region" description="Helical" evidence="5">
    <location>
        <begin position="73"/>
        <end position="90"/>
    </location>
</feature>
<dbReference type="Proteomes" id="UP001172083">
    <property type="component" value="Unassembled WGS sequence"/>
</dbReference>
<feature type="transmembrane region" description="Helical" evidence="5">
    <location>
        <begin position="96"/>
        <end position="115"/>
    </location>
</feature>
<comment type="caution">
    <text evidence="6">The sequence shown here is derived from an EMBL/GenBank/DDBJ whole genome shotgun (WGS) entry which is preliminary data.</text>
</comment>
<comment type="subcellular location">
    <subcellularLocation>
        <location evidence="1">Membrane</location>
        <topology evidence="1">Multi-pass membrane protein</topology>
    </subcellularLocation>
</comment>
<evidence type="ECO:0000256" key="5">
    <source>
        <dbReference type="SAM" id="Phobius"/>
    </source>
</evidence>
<gene>
    <name evidence="6" type="ORF">QQ020_00590</name>
</gene>
<name>A0ABT8KZR3_9BACT</name>
<organism evidence="6 7">
    <name type="scientific">Agaribacillus aureus</name>
    <dbReference type="NCBI Taxonomy" id="3051825"/>
    <lineage>
        <taxon>Bacteria</taxon>
        <taxon>Pseudomonadati</taxon>
        <taxon>Bacteroidota</taxon>
        <taxon>Cytophagia</taxon>
        <taxon>Cytophagales</taxon>
        <taxon>Splendidivirgaceae</taxon>
        <taxon>Agaribacillus</taxon>
    </lineage>
</organism>
<keyword evidence="4 5" id="KW-0472">Membrane</keyword>
<dbReference type="Pfam" id="PF13564">
    <property type="entry name" value="DoxX_2"/>
    <property type="match status" value="1"/>
</dbReference>
<reference evidence="6" key="1">
    <citation type="submission" date="2023-06" db="EMBL/GenBank/DDBJ databases">
        <title>Genomic of Agaribacillus aureum.</title>
        <authorList>
            <person name="Wang G."/>
        </authorList>
    </citation>
    <scope>NUCLEOTIDE SEQUENCE</scope>
    <source>
        <strain evidence="6">BMA12</strain>
    </source>
</reference>
<dbReference type="EMBL" id="JAUJEB010000001">
    <property type="protein sequence ID" value="MDN5210511.1"/>
    <property type="molecule type" value="Genomic_DNA"/>
</dbReference>
<feature type="transmembrane region" description="Helical" evidence="5">
    <location>
        <begin position="7"/>
        <end position="29"/>
    </location>
</feature>
<dbReference type="PIRSF" id="PIRSF030066">
    <property type="entry name" value="UCP030066"/>
    <property type="match status" value="1"/>
</dbReference>
<keyword evidence="2 5" id="KW-0812">Transmembrane</keyword>
<accession>A0ABT8KZR3</accession>
<evidence type="ECO:0000256" key="2">
    <source>
        <dbReference type="ARBA" id="ARBA00022692"/>
    </source>
</evidence>
<proteinExistence type="predicted"/>